<dbReference type="PANTHER" id="PTHR36573">
    <property type="entry name" value="INTERMEMBRANE PHOSPHOLIPID TRANSPORT SYSTEM BINDING PROTEIN MLAC"/>
    <property type="match status" value="1"/>
</dbReference>
<dbReference type="PIRSF" id="PIRSF004649">
    <property type="entry name" value="MlaC"/>
    <property type="match status" value="1"/>
</dbReference>
<dbReference type="PANTHER" id="PTHR36573:SF1">
    <property type="entry name" value="INTERMEMBRANE PHOSPHOLIPID TRANSPORT SYSTEM BINDING PROTEIN MLAC"/>
    <property type="match status" value="1"/>
</dbReference>
<feature type="chain" id="PRO_5009943718" evidence="1">
    <location>
        <begin position="22"/>
        <end position="209"/>
    </location>
</feature>
<dbReference type="Pfam" id="PF05494">
    <property type="entry name" value="MlaC"/>
    <property type="match status" value="1"/>
</dbReference>
<keyword evidence="3" id="KW-1185">Reference proteome</keyword>
<gene>
    <name evidence="2" type="ORF">SAMN05421760_111127</name>
</gene>
<evidence type="ECO:0000256" key="1">
    <source>
        <dbReference type="SAM" id="SignalP"/>
    </source>
</evidence>
<sequence>MKRLFLTVIFGLGLFSQSFIAAATWQEASVEVKQTIEDMISVINLHRAEQPVDINAVSDDMEKIVDRDVDFEYISHWVMGKYYRQASDAERTQFAVVFKQTLIKTYAKSLLEFDIDTYNMVEPTSISPEDDKQIVSVNVTSKAGANYTLVNYMVKKDDNWKLVNVMLDGINLRITFQNQFAEMMQRSQYDVGQVVDSWKAKIDDKPAKS</sequence>
<dbReference type="OrthoDB" id="9787053at2"/>
<accession>A0A1N7NXK4</accession>
<organism evidence="2 3">
    <name type="scientific">Neptunomonas antarctica</name>
    <dbReference type="NCBI Taxonomy" id="619304"/>
    <lineage>
        <taxon>Bacteria</taxon>
        <taxon>Pseudomonadati</taxon>
        <taxon>Pseudomonadota</taxon>
        <taxon>Gammaproteobacteria</taxon>
        <taxon>Oceanospirillales</taxon>
        <taxon>Oceanospirillaceae</taxon>
        <taxon>Neptunomonas</taxon>
    </lineage>
</organism>
<dbReference type="STRING" id="619304.SAMN05421760_111127"/>
<feature type="signal peptide" evidence="1">
    <location>
        <begin position="1"/>
        <end position="21"/>
    </location>
</feature>
<name>A0A1N7NXK4_9GAMM</name>
<protein>
    <submittedName>
        <fullName evidence="2">Phospholipid transport system substrate-binding protein</fullName>
    </submittedName>
</protein>
<dbReference type="InterPro" id="IPR008869">
    <property type="entry name" value="MlaC/ttg2D"/>
</dbReference>
<dbReference type="AlphaFoldDB" id="A0A1N7NXK4"/>
<dbReference type="RefSeq" id="WP_054343594.1">
    <property type="nucleotide sequence ID" value="NZ_FTOE01000011.1"/>
</dbReference>
<dbReference type="Gene3D" id="3.10.450.710">
    <property type="entry name" value="Tgt2/MlaC"/>
    <property type="match status" value="1"/>
</dbReference>
<dbReference type="Proteomes" id="UP000185999">
    <property type="component" value="Unassembled WGS sequence"/>
</dbReference>
<evidence type="ECO:0000313" key="3">
    <source>
        <dbReference type="Proteomes" id="UP000185999"/>
    </source>
</evidence>
<keyword evidence="1" id="KW-0732">Signal</keyword>
<evidence type="ECO:0000313" key="2">
    <source>
        <dbReference type="EMBL" id="SIT03016.1"/>
    </source>
</evidence>
<proteinExistence type="predicted"/>
<reference evidence="3" key="1">
    <citation type="submission" date="2017-01" db="EMBL/GenBank/DDBJ databases">
        <authorList>
            <person name="Varghese N."/>
            <person name="Submissions S."/>
        </authorList>
    </citation>
    <scope>NUCLEOTIDE SEQUENCE [LARGE SCALE GENOMIC DNA]</scope>
    <source>
        <strain evidence="3">DSM 22306</strain>
    </source>
</reference>
<dbReference type="EMBL" id="FTOE01000011">
    <property type="protein sequence ID" value="SIT03016.1"/>
    <property type="molecule type" value="Genomic_DNA"/>
</dbReference>
<dbReference type="InterPro" id="IPR042245">
    <property type="entry name" value="Tgt2/MlaC_sf"/>
</dbReference>